<feature type="coiled-coil region" evidence="6">
    <location>
        <begin position="117"/>
        <end position="214"/>
    </location>
</feature>
<feature type="region of interest" description="Disordered" evidence="7">
    <location>
        <begin position="1161"/>
        <end position="1185"/>
    </location>
</feature>
<evidence type="ECO:0000256" key="5">
    <source>
        <dbReference type="ARBA" id="ARBA00023136"/>
    </source>
</evidence>
<feature type="transmembrane region" description="Helical" evidence="8">
    <location>
        <begin position="20"/>
        <end position="41"/>
    </location>
</feature>
<dbReference type="Pfam" id="PF03176">
    <property type="entry name" value="MMPL"/>
    <property type="match status" value="2"/>
</dbReference>
<sequence>MAQFLYKIGLATHDHRKKFIAAWVAILTLIGVLAGTFMGTLSNTFSLPGTETERVLNLMHEELPELSGGNGTIVFQTNDGEPFSDAQRTAIVTALEGLEGQTPVRSVLNPFEMQDQLDNSAQNVADGEAEIAENEKKLEDAQAEVSDGAQQLLEAEEELAAGEKEIFDNEAKLVEGRALLLAGERELEDARKQLDEAEQQLTDGEKELADGRKQLNDGRAEYEAGLKEFKAGEKQFNAGKKEYNQGVKEYEAGKKQIADGEKQIAAAKKQLAAGKKEYEAGKKQYDAGIAQAATQLGTSGERATIAAAKGALQQISGALSQIPSLKDLQDSKAQLEQLGMQDTPDYANVITAIETRTTLEAQQEQLSQLVAASVELPKAAAELEQGNKTIAEESAKLEAGRKELKTAEKQLTAAKKELDAAEKELKAAEKQLSAGKKELDAAEQQLTDGEKELADGRAQYEAGLAQYNAGVAEISRSEKQLEDGERQLAEGRKQLEDGRTQIEENKQKLEDARIQIADGKKQLEDGRIALALGLRTVALTEPMSFINKNDDTAISQVMFYGQPESLTADERADIQSIADSVEAAGVTTLFSKEILSDLNSIFGITEVIGLIIAGIVLFVMFGTFLAVGLPLLMALSGVAAGVGGTLALSSLIDMQSITPALALMLGLAVGIDYTLFIVHRHRTQLLTGMPLRESIGRSIGTSGNAVVFAGLTVIIALSALVVSGLPFIAILGLSAAFTVLMSVLLSITLTPALLAVMGEKVLTKKGRAARAEAVAAISVTAGSSTVAHAHGSKPSASLWWVKTLTSAPWLAALASIIVLGVIAIPVASMKTALPDGGSEPYGSDAQRAYEITSQQFGPGFNGQLILLAELDNPEDENAATEQLLEVAERISTTDGVFAAVPAVTNEELTFGAIQIVPASGPADPATEEIVHELRGMTDTIKAETGVTAHITGQVAAQIDVSEKINAALPPYLIIVVGLSLILMLLVFRSVVVPLLATLGFLLSLAAAFGSTVAVYQWGWFGPLFDVHNPAPIMSFLPILLTGILFGLAMDYQVFLVTAMREAYAHGSSARDAVKQGFNLAAPVVVAAALIMVSVFAGFTFSHLTMIRPIGFALAIGVLFDAFVVRMTLTPAIMHLLGDKAWYLPAWLERILPDVDVEGAKLEDSVPPADSTENVPSEPVTAGDAR</sequence>
<keyword evidence="6" id="KW-0175">Coiled coil</keyword>
<name>A0ABW5XGC2_9MICO</name>
<feature type="transmembrane region" description="Helical" evidence="8">
    <location>
        <begin position="631"/>
        <end position="651"/>
    </location>
</feature>
<feature type="transmembrane region" description="Helical" evidence="8">
    <location>
        <begin position="601"/>
        <end position="624"/>
    </location>
</feature>
<evidence type="ECO:0000259" key="9">
    <source>
        <dbReference type="PROSITE" id="PS50156"/>
    </source>
</evidence>
<evidence type="ECO:0000256" key="2">
    <source>
        <dbReference type="ARBA" id="ARBA00022475"/>
    </source>
</evidence>
<protein>
    <submittedName>
        <fullName evidence="10">MMPL family transporter</fullName>
    </submittedName>
</protein>
<comment type="caution">
    <text evidence="10">The sequence shown here is derived from an EMBL/GenBank/DDBJ whole genome shotgun (WGS) entry which is preliminary data.</text>
</comment>
<dbReference type="SUPFAM" id="SSF57997">
    <property type="entry name" value="Tropomyosin"/>
    <property type="match status" value="1"/>
</dbReference>
<evidence type="ECO:0000256" key="8">
    <source>
        <dbReference type="SAM" id="Phobius"/>
    </source>
</evidence>
<dbReference type="InterPro" id="IPR004869">
    <property type="entry name" value="MMPL_dom"/>
</dbReference>
<feature type="transmembrane region" description="Helical" evidence="8">
    <location>
        <begin position="1106"/>
        <end position="1124"/>
    </location>
</feature>
<feature type="transmembrane region" description="Helical" evidence="8">
    <location>
        <begin position="968"/>
        <end position="987"/>
    </location>
</feature>
<dbReference type="InterPro" id="IPR000731">
    <property type="entry name" value="SSD"/>
</dbReference>
<feature type="transmembrane region" description="Helical" evidence="8">
    <location>
        <begin position="727"/>
        <end position="757"/>
    </location>
</feature>
<feature type="transmembrane region" description="Helical" evidence="8">
    <location>
        <begin position="1035"/>
        <end position="1058"/>
    </location>
</feature>
<dbReference type="RefSeq" id="WP_377466149.1">
    <property type="nucleotide sequence ID" value="NZ_JBHUOP010000003.1"/>
</dbReference>
<dbReference type="Gene3D" id="1.10.287.620">
    <property type="entry name" value="Helix Hairpins"/>
    <property type="match status" value="1"/>
</dbReference>
<dbReference type="PANTHER" id="PTHR33406:SF13">
    <property type="entry name" value="MEMBRANE PROTEIN YDFJ"/>
    <property type="match status" value="1"/>
</dbReference>
<dbReference type="SUPFAM" id="SSF82866">
    <property type="entry name" value="Multidrug efflux transporter AcrB transmembrane domain"/>
    <property type="match status" value="2"/>
</dbReference>
<feature type="transmembrane region" description="Helical" evidence="8">
    <location>
        <begin position="807"/>
        <end position="827"/>
    </location>
</feature>
<keyword evidence="3 8" id="KW-0812">Transmembrane</keyword>
<evidence type="ECO:0000256" key="3">
    <source>
        <dbReference type="ARBA" id="ARBA00022692"/>
    </source>
</evidence>
<evidence type="ECO:0000256" key="1">
    <source>
        <dbReference type="ARBA" id="ARBA00004651"/>
    </source>
</evidence>
<proteinExistence type="predicted"/>
<gene>
    <name evidence="10" type="ORF">ACFSYH_07040</name>
</gene>
<feature type="coiled-coil region" evidence="6">
    <location>
        <begin position="250"/>
        <end position="277"/>
    </location>
</feature>
<evidence type="ECO:0000313" key="10">
    <source>
        <dbReference type="EMBL" id="MFD2840325.1"/>
    </source>
</evidence>
<dbReference type="InterPro" id="IPR050545">
    <property type="entry name" value="Mycobact_MmpL"/>
</dbReference>
<feature type="transmembrane region" description="Helical" evidence="8">
    <location>
        <begin position="657"/>
        <end position="678"/>
    </location>
</feature>
<dbReference type="EMBL" id="JBHUOP010000003">
    <property type="protein sequence ID" value="MFD2840325.1"/>
    <property type="molecule type" value="Genomic_DNA"/>
</dbReference>
<dbReference type="Gene3D" id="1.10.287.1490">
    <property type="match status" value="1"/>
</dbReference>
<evidence type="ECO:0000313" key="11">
    <source>
        <dbReference type="Proteomes" id="UP001597391"/>
    </source>
</evidence>
<keyword evidence="2" id="KW-1003">Cell membrane</keyword>
<feature type="domain" description="SSD" evidence="9">
    <location>
        <begin position="616"/>
        <end position="756"/>
    </location>
</feature>
<evidence type="ECO:0000256" key="7">
    <source>
        <dbReference type="SAM" id="MobiDB-lite"/>
    </source>
</evidence>
<feature type="transmembrane region" description="Helical" evidence="8">
    <location>
        <begin position="699"/>
        <end position="721"/>
    </location>
</feature>
<evidence type="ECO:0000256" key="6">
    <source>
        <dbReference type="SAM" id="Coils"/>
    </source>
</evidence>
<dbReference type="Proteomes" id="UP001597391">
    <property type="component" value="Unassembled WGS sequence"/>
</dbReference>
<keyword evidence="5 8" id="KW-0472">Membrane</keyword>
<feature type="transmembrane region" description="Helical" evidence="8">
    <location>
        <begin position="1079"/>
        <end position="1100"/>
    </location>
</feature>
<accession>A0ABW5XGC2</accession>
<reference evidence="11" key="1">
    <citation type="journal article" date="2019" name="Int. J. Syst. Evol. Microbiol.">
        <title>The Global Catalogue of Microorganisms (GCM) 10K type strain sequencing project: providing services to taxonomists for standard genome sequencing and annotation.</title>
        <authorList>
            <consortium name="The Broad Institute Genomics Platform"/>
            <consortium name="The Broad Institute Genome Sequencing Center for Infectious Disease"/>
            <person name="Wu L."/>
            <person name="Ma J."/>
        </authorList>
    </citation>
    <scope>NUCLEOTIDE SEQUENCE [LARGE SCALE GENOMIC DNA]</scope>
    <source>
        <strain evidence="11">KCTC 33576</strain>
    </source>
</reference>
<evidence type="ECO:0000256" key="4">
    <source>
        <dbReference type="ARBA" id="ARBA00022989"/>
    </source>
</evidence>
<feature type="transmembrane region" description="Helical" evidence="8">
    <location>
        <begin position="994"/>
        <end position="1015"/>
    </location>
</feature>
<keyword evidence="4 8" id="KW-1133">Transmembrane helix</keyword>
<comment type="subcellular location">
    <subcellularLocation>
        <location evidence="1">Cell membrane</location>
        <topology evidence="1">Multi-pass membrane protein</topology>
    </subcellularLocation>
</comment>
<dbReference type="PROSITE" id="PS50156">
    <property type="entry name" value="SSD"/>
    <property type="match status" value="1"/>
</dbReference>
<organism evidence="10 11">
    <name type="scientific">Populibacterium corticicola</name>
    <dbReference type="NCBI Taxonomy" id="1812826"/>
    <lineage>
        <taxon>Bacteria</taxon>
        <taxon>Bacillati</taxon>
        <taxon>Actinomycetota</taxon>
        <taxon>Actinomycetes</taxon>
        <taxon>Micrococcales</taxon>
        <taxon>Jonesiaceae</taxon>
        <taxon>Populibacterium</taxon>
    </lineage>
</organism>
<dbReference type="Gene3D" id="1.20.1640.10">
    <property type="entry name" value="Multidrug efflux transporter AcrB transmembrane domain"/>
    <property type="match status" value="2"/>
</dbReference>
<feature type="coiled-coil region" evidence="6">
    <location>
        <begin position="390"/>
        <end position="522"/>
    </location>
</feature>
<dbReference type="PANTHER" id="PTHR33406">
    <property type="entry name" value="MEMBRANE PROTEIN MJ1562-RELATED"/>
    <property type="match status" value="1"/>
</dbReference>
<keyword evidence="11" id="KW-1185">Reference proteome</keyword>